<feature type="domain" description="Helicase ATP-binding" evidence="2">
    <location>
        <begin position="20"/>
        <end position="192"/>
    </location>
</feature>
<dbReference type="SMART" id="SM00487">
    <property type="entry name" value="DEXDc"/>
    <property type="match status" value="1"/>
</dbReference>
<dbReference type="Gene3D" id="3.40.50.10810">
    <property type="entry name" value="Tandem AAA-ATPase domain"/>
    <property type="match status" value="1"/>
</dbReference>
<comment type="caution">
    <text evidence="3">The sequence shown here is derived from an EMBL/GenBank/DDBJ whole genome shotgun (WGS) entry which is preliminary data.</text>
</comment>
<name>A0A747Y4V7_SALER</name>
<dbReference type="InterPro" id="IPR014001">
    <property type="entry name" value="Helicase_ATP-bd"/>
</dbReference>
<organism evidence="3">
    <name type="scientific">Salmonella enterica</name>
    <name type="common">Salmonella choleraesuis</name>
    <dbReference type="NCBI Taxonomy" id="28901"/>
    <lineage>
        <taxon>Bacteria</taxon>
        <taxon>Pseudomonadati</taxon>
        <taxon>Pseudomonadota</taxon>
        <taxon>Gammaproteobacteria</taxon>
        <taxon>Enterobacterales</taxon>
        <taxon>Enterobacteriaceae</taxon>
        <taxon>Salmonella</taxon>
    </lineage>
</organism>
<dbReference type="PANTHER" id="PTHR10799">
    <property type="entry name" value="SNF2/RAD54 HELICASE FAMILY"/>
    <property type="match status" value="1"/>
</dbReference>
<accession>A0A747Y4V7</accession>
<evidence type="ECO:0000256" key="1">
    <source>
        <dbReference type="ARBA" id="ARBA00022806"/>
    </source>
</evidence>
<dbReference type="Gene3D" id="3.40.50.300">
    <property type="entry name" value="P-loop containing nucleotide triphosphate hydrolases"/>
    <property type="match status" value="1"/>
</dbReference>
<keyword evidence="1 3" id="KW-0347">Helicase</keyword>
<dbReference type="InterPro" id="IPR000330">
    <property type="entry name" value="SNF2_N"/>
</dbReference>
<dbReference type="Pfam" id="PF00176">
    <property type="entry name" value="SNF2-rel_dom"/>
    <property type="match status" value="1"/>
</dbReference>
<dbReference type="EMBL" id="DAAVHI010000017">
    <property type="protein sequence ID" value="HAF4742168.1"/>
    <property type="molecule type" value="Genomic_DNA"/>
</dbReference>
<dbReference type="InterPro" id="IPR038718">
    <property type="entry name" value="SNF2-like_sf"/>
</dbReference>
<dbReference type="GO" id="GO:0004386">
    <property type="term" value="F:helicase activity"/>
    <property type="evidence" value="ECO:0007669"/>
    <property type="project" value="UniProtKB-KW"/>
</dbReference>
<evidence type="ECO:0000259" key="2">
    <source>
        <dbReference type="PROSITE" id="PS51192"/>
    </source>
</evidence>
<dbReference type="GO" id="GO:0005524">
    <property type="term" value="F:ATP binding"/>
    <property type="evidence" value="ECO:0007669"/>
    <property type="project" value="InterPro"/>
</dbReference>
<dbReference type="AlphaFoldDB" id="A0A747Y4V7"/>
<reference evidence="3" key="2">
    <citation type="submission" date="2020-02" db="EMBL/GenBank/DDBJ databases">
        <authorList>
            <consortium name="NCBI Pathogen Detection Project"/>
        </authorList>
    </citation>
    <scope>NUCLEOTIDE SEQUENCE</scope>
    <source>
        <strain evidence="3">MA.CK_93/00015421</strain>
    </source>
</reference>
<evidence type="ECO:0000313" key="3">
    <source>
        <dbReference type="EMBL" id="HAF4742168.1"/>
    </source>
</evidence>
<keyword evidence="1 3" id="KW-0547">Nucleotide-binding</keyword>
<keyword evidence="1 3" id="KW-0067">ATP-binding</keyword>
<proteinExistence type="predicted"/>
<protein>
    <submittedName>
        <fullName evidence="3">DEAD/DEAH box helicase</fullName>
    </submittedName>
</protein>
<reference evidence="3" key="1">
    <citation type="journal article" date="2018" name="Genome Biol.">
        <title>SKESA: strategic k-mer extension for scrupulous assemblies.</title>
        <authorList>
            <person name="Souvorov A."/>
            <person name="Agarwala R."/>
            <person name="Lipman D.J."/>
        </authorList>
    </citation>
    <scope>NUCLEOTIDE SEQUENCE</scope>
    <source>
        <strain evidence="3">MA.CK_93/00015421</strain>
    </source>
</reference>
<sequence length="469" mass="52520">MSANSPSKIFTPRPYQDLIINHEIDINRCNIWAGMGMGKTVATLTTLEDLFMAGAETQPALVLAPLRVAASTWPDEAVKWGHLRNIEVQPIVGNAKARAAALANSNASVFTINYDNLVWLVEELGGRWPFGTVIPDESTRLKSFRLRGGGKRAAALGKVAHKHIRRWMNLTGTPAPNGLVDLWGQAWFVDQGQRLGRTYGAFTSRWFNSIQFPGQSWTKLEPFAHSQDEIQRALADVTISLDAADWFDIKEPIHNVIRVDMPPKARQQYREMEKEMFLELNGEGIEAPNAAAKTVKCLQIASGAVYTDDAGSWSELHDAKLQALDSILTEAAGAPVLVAYHWKHDLERLLKAFPRGRHLDQDPQTLRDWNAGKIPVLFAHPASAGHGLNMQDGGNILVFFSHWWDLEQYQQIIERIGPTRQIQAGHNRPVFIHHIIAADTMDEMVMERRNSKRTVQDILLDAMKKRGIA</sequence>
<gene>
    <name evidence="3" type="ORF">G9F29_003958</name>
</gene>
<keyword evidence="1 3" id="KW-0378">Hydrolase</keyword>
<dbReference type="PROSITE" id="PS51192">
    <property type="entry name" value="HELICASE_ATP_BIND_1"/>
    <property type="match status" value="1"/>
</dbReference>
<dbReference type="SUPFAM" id="SSF52540">
    <property type="entry name" value="P-loop containing nucleoside triphosphate hydrolases"/>
    <property type="match status" value="2"/>
</dbReference>
<dbReference type="InterPro" id="IPR027417">
    <property type="entry name" value="P-loop_NTPase"/>
</dbReference>